<evidence type="ECO:0000256" key="6">
    <source>
        <dbReference type="SAM" id="Phobius"/>
    </source>
</evidence>
<feature type="transmembrane region" description="Helical" evidence="6">
    <location>
        <begin position="184"/>
        <end position="209"/>
    </location>
</feature>
<organism evidence="8 9">
    <name type="scientific">Quillaja saponaria</name>
    <name type="common">Soap bark tree</name>
    <dbReference type="NCBI Taxonomy" id="32244"/>
    <lineage>
        <taxon>Eukaryota</taxon>
        <taxon>Viridiplantae</taxon>
        <taxon>Streptophyta</taxon>
        <taxon>Embryophyta</taxon>
        <taxon>Tracheophyta</taxon>
        <taxon>Spermatophyta</taxon>
        <taxon>Magnoliopsida</taxon>
        <taxon>eudicotyledons</taxon>
        <taxon>Gunneridae</taxon>
        <taxon>Pentapetalae</taxon>
        <taxon>rosids</taxon>
        <taxon>fabids</taxon>
        <taxon>Fabales</taxon>
        <taxon>Quillajaceae</taxon>
        <taxon>Quillaja</taxon>
    </lineage>
</organism>
<dbReference type="GO" id="GO:0012505">
    <property type="term" value="C:endomembrane system"/>
    <property type="evidence" value="ECO:0007669"/>
    <property type="project" value="UniProtKB-SubCell"/>
</dbReference>
<feature type="transmembrane region" description="Helical" evidence="6">
    <location>
        <begin position="144"/>
        <end position="164"/>
    </location>
</feature>
<keyword evidence="8" id="KW-0645">Protease</keyword>
<comment type="subcellular location">
    <subcellularLocation>
        <location evidence="1">Endomembrane system</location>
        <topology evidence="1">Multi-pass membrane protein</topology>
    </subcellularLocation>
</comment>
<protein>
    <recommendedName>
        <fullName evidence="5">Endopeptidase S2P</fullName>
    </recommendedName>
</protein>
<dbReference type="InterPro" id="IPR008915">
    <property type="entry name" value="Peptidase_M50"/>
</dbReference>
<comment type="caution">
    <text evidence="8">The sequence shown here is derived from an EMBL/GenBank/DDBJ whole genome shotgun (WGS) entry which is preliminary data.</text>
</comment>
<dbReference type="InterPro" id="IPR001193">
    <property type="entry name" value="MBTPS2"/>
</dbReference>
<keyword evidence="2 6" id="KW-0812">Transmembrane</keyword>
<dbReference type="PANTHER" id="PTHR13325">
    <property type="entry name" value="PROTEASE M50 MEMBRANE-BOUND TRANSCRIPTION FACTOR SITE 2 PROTEASE"/>
    <property type="match status" value="1"/>
</dbReference>
<keyword evidence="4 6" id="KW-0472">Membrane</keyword>
<evidence type="ECO:0000256" key="4">
    <source>
        <dbReference type="ARBA" id="ARBA00023136"/>
    </source>
</evidence>
<name>A0AAD7PVX4_QUISA</name>
<accession>A0AAD7PVX4</accession>
<evidence type="ECO:0000259" key="7">
    <source>
        <dbReference type="Pfam" id="PF02163"/>
    </source>
</evidence>
<dbReference type="GO" id="GO:0016020">
    <property type="term" value="C:membrane"/>
    <property type="evidence" value="ECO:0007669"/>
    <property type="project" value="InterPro"/>
</dbReference>
<evidence type="ECO:0000313" key="8">
    <source>
        <dbReference type="EMBL" id="KAJ7969372.1"/>
    </source>
</evidence>
<sequence length="464" mass="51367">MEAEGRRVRRFRVRRNTLLPLHTCSYRLSNTISCWYCDYKICALNEPLFCFGQRHARFLKLWFSIGIGFGLSALLGVTMILLWDVCYGHTDFGNISRALFFGFPPSLSRISPADAGYIFVSTLISVFVHEFGHAVAAASEGIQIEYIAIFIAVLFPGALVAFNYELLQTLPKFNALRVYCAGIWHNAVCCAACGLTLFLLPLVLFPFYIHGSPMVLDVPHTSPLSGYLSPGDVIHSVDGVPIENELSGREGYCIPSSLLEESKKVAIVENKYDCPKDLTAFVNIPCFATSRTDDGDNETGDQNRKSMYCLNAKDIVKLSKCDKGWGEAKIDGSSGCRCTQNESCLAPAQMPGLVWVEITYSRPSHKCLLPGTNGFTGPAISDSMEQECGGTFIFVGDVISMAHSIQLTSYKPRWALHSVAHLPNILERILIWHIPGLSSPRSSQQFASIFFGWRISFGCHSMPH</sequence>
<dbReference type="GO" id="GO:0005737">
    <property type="term" value="C:cytoplasm"/>
    <property type="evidence" value="ECO:0007669"/>
    <property type="project" value="TreeGrafter"/>
</dbReference>
<dbReference type="GO" id="GO:0031293">
    <property type="term" value="P:membrane protein intracellular domain proteolysis"/>
    <property type="evidence" value="ECO:0007669"/>
    <property type="project" value="TreeGrafter"/>
</dbReference>
<evidence type="ECO:0000313" key="9">
    <source>
        <dbReference type="Proteomes" id="UP001163823"/>
    </source>
</evidence>
<feature type="domain" description="Peptidase M50" evidence="7">
    <location>
        <begin position="119"/>
        <end position="252"/>
    </location>
</feature>
<evidence type="ECO:0000256" key="1">
    <source>
        <dbReference type="ARBA" id="ARBA00004127"/>
    </source>
</evidence>
<gene>
    <name evidence="8" type="ORF">O6P43_013347</name>
</gene>
<dbReference type="EMBL" id="JARAOO010000005">
    <property type="protein sequence ID" value="KAJ7969372.1"/>
    <property type="molecule type" value="Genomic_DNA"/>
</dbReference>
<keyword evidence="8" id="KW-0378">Hydrolase</keyword>
<reference evidence="8" key="1">
    <citation type="journal article" date="2023" name="Science">
        <title>Elucidation of the pathway for biosynthesis of saponin adjuvants from the soapbark tree.</title>
        <authorList>
            <person name="Reed J."/>
            <person name="Orme A."/>
            <person name="El-Demerdash A."/>
            <person name="Owen C."/>
            <person name="Martin L.B.B."/>
            <person name="Misra R.C."/>
            <person name="Kikuchi S."/>
            <person name="Rejzek M."/>
            <person name="Martin A.C."/>
            <person name="Harkess A."/>
            <person name="Leebens-Mack J."/>
            <person name="Louveau T."/>
            <person name="Stephenson M.J."/>
            <person name="Osbourn A."/>
        </authorList>
    </citation>
    <scope>NUCLEOTIDE SEQUENCE</scope>
    <source>
        <strain evidence="8">S10</strain>
    </source>
</reference>
<keyword evidence="9" id="KW-1185">Reference proteome</keyword>
<dbReference type="PANTHER" id="PTHR13325:SF3">
    <property type="entry name" value="MEMBRANE-BOUND TRANSCRIPTION FACTOR SITE-2 PROTEASE"/>
    <property type="match status" value="1"/>
</dbReference>
<dbReference type="GO" id="GO:1905897">
    <property type="term" value="P:regulation of response to endoplasmic reticulum stress"/>
    <property type="evidence" value="ECO:0007669"/>
    <property type="project" value="TreeGrafter"/>
</dbReference>
<dbReference type="Pfam" id="PF02163">
    <property type="entry name" value="Peptidase_M50"/>
    <property type="match status" value="1"/>
</dbReference>
<dbReference type="PRINTS" id="PR01000">
    <property type="entry name" value="SREBPS2PTASE"/>
</dbReference>
<feature type="transmembrane region" description="Helical" evidence="6">
    <location>
        <begin position="61"/>
        <end position="83"/>
    </location>
</feature>
<dbReference type="Proteomes" id="UP001163823">
    <property type="component" value="Chromosome 5"/>
</dbReference>
<dbReference type="GO" id="GO:0004222">
    <property type="term" value="F:metalloendopeptidase activity"/>
    <property type="evidence" value="ECO:0007669"/>
    <property type="project" value="InterPro"/>
</dbReference>
<evidence type="ECO:0000256" key="5">
    <source>
        <dbReference type="ARBA" id="ARBA00032658"/>
    </source>
</evidence>
<evidence type="ECO:0000256" key="2">
    <source>
        <dbReference type="ARBA" id="ARBA00022692"/>
    </source>
</evidence>
<proteinExistence type="predicted"/>
<evidence type="ECO:0000256" key="3">
    <source>
        <dbReference type="ARBA" id="ARBA00022989"/>
    </source>
</evidence>
<dbReference type="AlphaFoldDB" id="A0AAD7PVX4"/>
<keyword evidence="3 6" id="KW-1133">Transmembrane helix</keyword>